<feature type="region of interest" description="Disordered" evidence="1">
    <location>
        <begin position="63"/>
        <end position="105"/>
    </location>
</feature>
<keyword evidence="3" id="KW-1185">Reference proteome</keyword>
<evidence type="ECO:0000313" key="3">
    <source>
        <dbReference type="Proteomes" id="UP000463051"/>
    </source>
</evidence>
<name>A0A7X2HAA5_9BACL</name>
<sequence length="339" mass="36671">MSDFMRNIVSEVLQRNHTIPISGITPAHPADYSKPELTVKRTNYQKEQAAKRLALIAGTIAASSSSSSNHSNKSGNSSSLGNSISSGSNTISTNSGSPTSSTSGALHTQDFVERCFSPLLLRTLSHKNVEVSSPGSSPIRAELNTPETSKPFRLSTVGDIDAWIFPDIRTALRPLLGITSRNYSAAGVISARSCQPGQLFAAEKILADDPELEAEIHWGEADLRFELKLFSNEFRKVSAKLKEMVDFLQAASTRRVQLFVSLAPSALLRQHLGAGQQEAIVVVDAASRWNSIGLVQQLLYRCPDAGLKIRAEQSYVTVTGTSAQITAVEAELKTLMKED</sequence>
<evidence type="ECO:0000313" key="2">
    <source>
        <dbReference type="EMBL" id="MRN56413.1"/>
    </source>
</evidence>
<gene>
    <name evidence="2" type="ORF">GJB61_25980</name>
</gene>
<proteinExistence type="predicted"/>
<reference evidence="2 3" key="1">
    <citation type="submission" date="2019-11" db="EMBL/GenBank/DDBJ databases">
        <title>Paenibacillus monticola sp. nov., a novel PGPR strain isolated from mountain sample in China.</title>
        <authorList>
            <person name="Zhao Q."/>
            <person name="Li H.-P."/>
            <person name="Zhang J.-L."/>
        </authorList>
    </citation>
    <scope>NUCLEOTIDE SEQUENCE [LARGE SCALE GENOMIC DNA]</scope>
    <source>
        <strain evidence="2 3">LC-T2</strain>
    </source>
</reference>
<organism evidence="2 3">
    <name type="scientific">Paenibacillus monticola</name>
    <dbReference type="NCBI Taxonomy" id="2666075"/>
    <lineage>
        <taxon>Bacteria</taxon>
        <taxon>Bacillati</taxon>
        <taxon>Bacillota</taxon>
        <taxon>Bacilli</taxon>
        <taxon>Bacillales</taxon>
        <taxon>Paenibacillaceae</taxon>
        <taxon>Paenibacillus</taxon>
    </lineage>
</organism>
<accession>A0A7X2HAA5</accession>
<dbReference type="AlphaFoldDB" id="A0A7X2HAA5"/>
<dbReference type="Proteomes" id="UP000463051">
    <property type="component" value="Unassembled WGS sequence"/>
</dbReference>
<protein>
    <submittedName>
        <fullName evidence="2">Uncharacterized protein</fullName>
    </submittedName>
</protein>
<comment type="caution">
    <text evidence="2">The sequence shown here is derived from an EMBL/GenBank/DDBJ whole genome shotgun (WGS) entry which is preliminary data.</text>
</comment>
<dbReference type="RefSeq" id="WP_154121922.1">
    <property type="nucleotide sequence ID" value="NZ_WJXB01000014.1"/>
</dbReference>
<evidence type="ECO:0000256" key="1">
    <source>
        <dbReference type="SAM" id="MobiDB-lite"/>
    </source>
</evidence>
<dbReference type="EMBL" id="WJXB01000014">
    <property type="protein sequence ID" value="MRN56413.1"/>
    <property type="molecule type" value="Genomic_DNA"/>
</dbReference>